<comment type="caution">
    <text evidence="7">The sequence shown here is derived from an EMBL/GenBank/DDBJ whole genome shotgun (WGS) entry which is preliminary data.</text>
</comment>
<accession>A0AAD7VW98</accession>
<proteinExistence type="predicted"/>
<keyword evidence="5 6" id="KW-0472">Membrane</keyword>
<dbReference type="Gene3D" id="1.20.1250.20">
    <property type="entry name" value="MFS general substrate transporter like domains"/>
    <property type="match status" value="1"/>
</dbReference>
<dbReference type="GO" id="GO:0022857">
    <property type="term" value="F:transmembrane transporter activity"/>
    <property type="evidence" value="ECO:0007669"/>
    <property type="project" value="TreeGrafter"/>
</dbReference>
<evidence type="ECO:0008006" key="9">
    <source>
        <dbReference type="Google" id="ProtNLM"/>
    </source>
</evidence>
<dbReference type="SUPFAM" id="SSF103473">
    <property type="entry name" value="MFS general substrate transporter"/>
    <property type="match status" value="1"/>
</dbReference>
<organism evidence="7 8">
    <name type="scientific">Lipomyces tetrasporus</name>
    <dbReference type="NCBI Taxonomy" id="54092"/>
    <lineage>
        <taxon>Eukaryota</taxon>
        <taxon>Fungi</taxon>
        <taxon>Dikarya</taxon>
        <taxon>Ascomycota</taxon>
        <taxon>Saccharomycotina</taxon>
        <taxon>Lipomycetes</taxon>
        <taxon>Lipomycetales</taxon>
        <taxon>Lipomycetaceae</taxon>
        <taxon>Lipomyces</taxon>
    </lineage>
</organism>
<keyword evidence="2" id="KW-0813">Transport</keyword>
<keyword evidence="8" id="KW-1185">Reference proteome</keyword>
<reference evidence="7" key="1">
    <citation type="submission" date="2023-03" db="EMBL/GenBank/DDBJ databases">
        <title>Near-Complete genome sequence of Lipomyces tetrasporous NRRL Y-64009, an oleaginous yeast capable of growing on lignocellulosic hydrolysates.</title>
        <authorList>
            <consortium name="Lawrence Berkeley National Laboratory"/>
            <person name="Jagtap S.S."/>
            <person name="Liu J.-J."/>
            <person name="Walukiewicz H.E."/>
            <person name="Pangilinan J."/>
            <person name="Lipzen A."/>
            <person name="Ahrendt S."/>
            <person name="Koriabine M."/>
            <person name="Cobaugh K."/>
            <person name="Salamov A."/>
            <person name="Yoshinaga Y."/>
            <person name="Ng V."/>
            <person name="Daum C."/>
            <person name="Grigoriev I.V."/>
            <person name="Slininger P.J."/>
            <person name="Dien B.S."/>
            <person name="Jin Y.-S."/>
            <person name="Rao C.V."/>
        </authorList>
    </citation>
    <scope>NUCLEOTIDE SEQUENCE</scope>
    <source>
        <strain evidence="7">NRRL Y-64009</strain>
    </source>
</reference>
<comment type="subcellular location">
    <subcellularLocation>
        <location evidence="1">Membrane</location>
        <topology evidence="1">Multi-pass membrane protein</topology>
    </subcellularLocation>
</comment>
<dbReference type="Proteomes" id="UP001217417">
    <property type="component" value="Unassembled WGS sequence"/>
</dbReference>
<keyword evidence="3 6" id="KW-0812">Transmembrane</keyword>
<dbReference type="InterPro" id="IPR036259">
    <property type="entry name" value="MFS_trans_sf"/>
</dbReference>
<evidence type="ECO:0000256" key="1">
    <source>
        <dbReference type="ARBA" id="ARBA00004141"/>
    </source>
</evidence>
<evidence type="ECO:0000256" key="2">
    <source>
        <dbReference type="ARBA" id="ARBA00022448"/>
    </source>
</evidence>
<evidence type="ECO:0000256" key="6">
    <source>
        <dbReference type="SAM" id="Phobius"/>
    </source>
</evidence>
<dbReference type="PANTHER" id="PTHR43791">
    <property type="entry name" value="PERMEASE-RELATED"/>
    <property type="match status" value="1"/>
</dbReference>
<dbReference type="GeneID" id="80884177"/>
<name>A0AAD7VW98_9ASCO</name>
<evidence type="ECO:0000256" key="5">
    <source>
        <dbReference type="ARBA" id="ARBA00023136"/>
    </source>
</evidence>
<evidence type="ECO:0000256" key="4">
    <source>
        <dbReference type="ARBA" id="ARBA00022989"/>
    </source>
</evidence>
<protein>
    <recommendedName>
        <fullName evidence="9">Major facilitator superfamily (MFS) profile domain-containing protein</fullName>
    </recommendedName>
</protein>
<dbReference type="PANTHER" id="PTHR43791:SF36">
    <property type="entry name" value="TRANSPORTER, PUTATIVE (AFU_ORTHOLOGUE AFUA_6G08340)-RELATED"/>
    <property type="match status" value="1"/>
</dbReference>
<dbReference type="GO" id="GO:0016020">
    <property type="term" value="C:membrane"/>
    <property type="evidence" value="ECO:0007669"/>
    <property type="project" value="UniProtKB-SubCell"/>
</dbReference>
<keyword evidence="4 6" id="KW-1133">Transmembrane helix</keyword>
<evidence type="ECO:0000313" key="7">
    <source>
        <dbReference type="EMBL" id="KAJ8103704.1"/>
    </source>
</evidence>
<dbReference type="RefSeq" id="XP_056047154.1">
    <property type="nucleotide sequence ID" value="XM_056189011.1"/>
</dbReference>
<dbReference type="AlphaFoldDB" id="A0AAD7VW98"/>
<feature type="transmembrane region" description="Helical" evidence="6">
    <location>
        <begin position="38"/>
        <end position="55"/>
    </location>
</feature>
<gene>
    <name evidence="7" type="ORF">POJ06DRAFT_264536</name>
</gene>
<dbReference type="EMBL" id="JARPMG010000001">
    <property type="protein sequence ID" value="KAJ8103704.1"/>
    <property type="molecule type" value="Genomic_DNA"/>
</dbReference>
<sequence>MPPNSTDAKVADETQAEFTHVELHSDDVSLTIHSRLKWKLDLFILPIISIVYFFASMGRSDLANAQVAGLSDELELSPRDYSNAATVLLVAYVVFQLPGTLLLKQIGPARQFAGAMIAWGAVTASTVATQQRRA</sequence>
<evidence type="ECO:0000256" key="3">
    <source>
        <dbReference type="ARBA" id="ARBA00022692"/>
    </source>
</evidence>
<evidence type="ECO:0000313" key="8">
    <source>
        <dbReference type="Proteomes" id="UP001217417"/>
    </source>
</evidence>
<feature type="transmembrane region" description="Helical" evidence="6">
    <location>
        <begin position="84"/>
        <end position="103"/>
    </location>
</feature>